<organism evidence="1 2">
    <name type="scientific">Bizionia saleffrena</name>
    <dbReference type="NCBI Taxonomy" id="291189"/>
    <lineage>
        <taxon>Bacteria</taxon>
        <taxon>Pseudomonadati</taxon>
        <taxon>Bacteroidota</taxon>
        <taxon>Flavobacteriia</taxon>
        <taxon>Flavobacteriales</taxon>
        <taxon>Flavobacteriaceae</taxon>
        <taxon>Bizionia</taxon>
    </lineage>
</organism>
<protein>
    <submittedName>
        <fullName evidence="1">Gliding motility lipoprotein GldB</fullName>
    </submittedName>
</protein>
<keyword evidence="2" id="KW-1185">Reference proteome</keyword>
<dbReference type="Pfam" id="PF25594">
    <property type="entry name" value="GldB_lipo"/>
    <property type="match status" value="1"/>
</dbReference>
<sequence length="320" mass="38055">MKIYPYILCVFFLILSCNNDTKEAQEIDKITIDLKIDRFDVAFNEASKNNLPELKAKYPFMFPETFDDSFWQEQLKDTIQQELSTETVKAFRDLKAEEEEIKNLFKHLTYYFTEFKTPRVITTTSNVDYRNNVIVTDTITLISLDTYLGSEHYFYVGIQEYLRADFSREQIVVDMAGKYAEKFIFHDERKRLIDDMIYSGKSLYFKDRVIPFRTDAQKIGYTTEQLEWAKANEAYIWRYFVDRELLFSTDTKLANRFINSAPFSKFYLEEIDNESPDKLGQYIGWQIVKSYMENNEVTFNQLLNKSSEDIFNNAKFKPSR</sequence>
<evidence type="ECO:0000313" key="1">
    <source>
        <dbReference type="EMBL" id="TYB77981.1"/>
    </source>
</evidence>
<keyword evidence="1" id="KW-0449">Lipoprotein</keyword>
<gene>
    <name evidence="1" type="primary">gldB</name>
    <name evidence="1" type="ORF">ES676_01820</name>
</gene>
<dbReference type="NCBIfam" id="TIGR03514">
    <property type="entry name" value="GldB_lipo"/>
    <property type="match status" value="1"/>
</dbReference>
<dbReference type="RefSeq" id="WP_148368337.1">
    <property type="nucleotide sequence ID" value="NZ_VSKM01000002.1"/>
</dbReference>
<comment type="caution">
    <text evidence="1">The sequence shown here is derived from an EMBL/GenBank/DDBJ whole genome shotgun (WGS) entry which is preliminary data.</text>
</comment>
<dbReference type="PROSITE" id="PS51257">
    <property type="entry name" value="PROKAR_LIPOPROTEIN"/>
    <property type="match status" value="1"/>
</dbReference>
<reference evidence="1 2" key="1">
    <citation type="submission" date="2019-08" db="EMBL/GenBank/DDBJ databases">
        <title>Genomes of Antarctic Bizionia species.</title>
        <authorList>
            <person name="Bowman J.P."/>
        </authorList>
    </citation>
    <scope>NUCLEOTIDE SEQUENCE [LARGE SCALE GENOMIC DNA]</scope>
    <source>
        <strain evidence="1 2">HFD</strain>
    </source>
</reference>
<dbReference type="Proteomes" id="UP000323324">
    <property type="component" value="Unassembled WGS sequence"/>
</dbReference>
<dbReference type="EMBL" id="VSKM01000002">
    <property type="protein sequence ID" value="TYB77981.1"/>
    <property type="molecule type" value="Genomic_DNA"/>
</dbReference>
<dbReference type="InterPro" id="IPR019853">
    <property type="entry name" value="GldB-like"/>
</dbReference>
<proteinExistence type="predicted"/>
<evidence type="ECO:0000313" key="2">
    <source>
        <dbReference type="Proteomes" id="UP000323324"/>
    </source>
</evidence>
<dbReference type="AlphaFoldDB" id="A0A8H2LIJ8"/>
<accession>A0A8H2LIJ8</accession>
<name>A0A8H2LIJ8_9FLAO</name>